<gene>
    <name evidence="2" type="ORF">Q2T41_14005</name>
</gene>
<dbReference type="RefSeq" id="WP_304436577.1">
    <property type="nucleotide sequence ID" value="NZ_JAUKUC010000001.1"/>
</dbReference>
<reference evidence="2" key="1">
    <citation type="journal article" date="2014" name="Int. J. Syst. Evol. Microbiol.">
        <title>Complete genome of a new Firmicutes species belonging to the dominant human colonic microbiota ('Ruminococcus bicirculans') reveals two chromosomes and a selective capacity to utilize plant glucans.</title>
        <authorList>
            <consortium name="NISC Comparative Sequencing Program"/>
            <person name="Wegmann U."/>
            <person name="Louis P."/>
            <person name="Goesmann A."/>
            <person name="Henrissat B."/>
            <person name="Duncan S.H."/>
            <person name="Flint H.J."/>
        </authorList>
    </citation>
    <scope>NUCLEOTIDE SEQUENCE</scope>
    <source>
        <strain evidence="2">CECT 8869</strain>
    </source>
</reference>
<evidence type="ECO:0000313" key="3">
    <source>
        <dbReference type="Proteomes" id="UP001168579"/>
    </source>
</evidence>
<evidence type="ECO:0000256" key="1">
    <source>
        <dbReference type="SAM" id="Phobius"/>
    </source>
</evidence>
<proteinExistence type="predicted"/>
<feature type="transmembrane region" description="Helical" evidence="1">
    <location>
        <begin position="6"/>
        <end position="25"/>
    </location>
</feature>
<dbReference type="Proteomes" id="UP001168579">
    <property type="component" value="Unassembled WGS sequence"/>
</dbReference>
<dbReference type="EMBL" id="JAUKUC010000001">
    <property type="protein sequence ID" value="MDO1513772.1"/>
    <property type="molecule type" value="Genomic_DNA"/>
</dbReference>
<protein>
    <recommendedName>
        <fullName evidence="4">DUF4488 domain-containing protein</fullName>
    </recommendedName>
</protein>
<name>A0ABT8RS70_9FLAO</name>
<keyword evidence="1" id="KW-0472">Membrane</keyword>
<keyword evidence="3" id="KW-1185">Reference proteome</keyword>
<keyword evidence="1" id="KW-0812">Transmembrane</keyword>
<organism evidence="2 3">
    <name type="scientific">Maribacter confluentis</name>
    <dbReference type="NCBI Taxonomy" id="1656093"/>
    <lineage>
        <taxon>Bacteria</taxon>
        <taxon>Pseudomonadati</taxon>
        <taxon>Bacteroidota</taxon>
        <taxon>Flavobacteriia</taxon>
        <taxon>Flavobacteriales</taxon>
        <taxon>Flavobacteriaceae</taxon>
        <taxon>Maribacter</taxon>
    </lineage>
</organism>
<evidence type="ECO:0000313" key="2">
    <source>
        <dbReference type="EMBL" id="MDO1513772.1"/>
    </source>
</evidence>
<keyword evidence="1" id="KW-1133">Transmembrane helix</keyword>
<evidence type="ECO:0008006" key="4">
    <source>
        <dbReference type="Google" id="ProtNLM"/>
    </source>
</evidence>
<sequence length="150" mass="16631">MLNPMLISHTVIKIIIFLQVILLAPSVMNDSLNLKNEDKIVAAGKHSPDSALGVWRFSFGNENISEVYKDGVLFVTKQNGNYDVAMKFKNGVLTGQDVEINENAIKFNVNIDGLERVSFVLLLDGNRIFGESYSAKGASKIYGKRQVPVR</sequence>
<reference evidence="2" key="2">
    <citation type="submission" date="2023-06" db="EMBL/GenBank/DDBJ databases">
        <authorList>
            <person name="Lucena T."/>
            <person name="Sun Q."/>
        </authorList>
    </citation>
    <scope>NUCLEOTIDE SEQUENCE</scope>
    <source>
        <strain evidence="2">CECT 8869</strain>
    </source>
</reference>
<comment type="caution">
    <text evidence="2">The sequence shown here is derived from an EMBL/GenBank/DDBJ whole genome shotgun (WGS) entry which is preliminary data.</text>
</comment>
<accession>A0ABT8RS70</accession>